<dbReference type="AlphaFoldDB" id="A0A431TY04"/>
<dbReference type="Proteomes" id="UP000282184">
    <property type="component" value="Unassembled WGS sequence"/>
</dbReference>
<dbReference type="PANTHER" id="PTHR42923:SF39">
    <property type="entry name" value="AMINO OXIDASE"/>
    <property type="match status" value="1"/>
</dbReference>
<dbReference type="RefSeq" id="WP_126695236.1">
    <property type="nucleotide sequence ID" value="NZ_RXOF01000015.1"/>
</dbReference>
<evidence type="ECO:0000313" key="1">
    <source>
        <dbReference type="EMBL" id="RTQ46491.1"/>
    </source>
</evidence>
<dbReference type="Gene3D" id="3.50.50.60">
    <property type="entry name" value="FAD/NAD(P)-binding domain"/>
    <property type="match status" value="1"/>
</dbReference>
<accession>A0A431TY04</accession>
<dbReference type="OrthoDB" id="127573at2"/>
<name>A0A431TY04_9BACT</name>
<dbReference type="InterPro" id="IPR036188">
    <property type="entry name" value="FAD/NAD-bd_sf"/>
</dbReference>
<protein>
    <submittedName>
        <fullName evidence="1">FAD-dependent oxidoreductase</fullName>
    </submittedName>
</protein>
<dbReference type="Pfam" id="PF13450">
    <property type="entry name" value="NAD_binding_8"/>
    <property type="match status" value="1"/>
</dbReference>
<dbReference type="GO" id="GO:0016491">
    <property type="term" value="F:oxidoreductase activity"/>
    <property type="evidence" value="ECO:0007669"/>
    <property type="project" value="TreeGrafter"/>
</dbReference>
<dbReference type="InterPro" id="IPR006311">
    <property type="entry name" value="TAT_signal"/>
</dbReference>
<evidence type="ECO:0000313" key="2">
    <source>
        <dbReference type="Proteomes" id="UP000282184"/>
    </source>
</evidence>
<reference evidence="1 2" key="1">
    <citation type="submission" date="2018-12" db="EMBL/GenBank/DDBJ databases">
        <title>Hymenobacter gummosus sp. nov., isolated from a spring.</title>
        <authorList>
            <person name="Nie L."/>
        </authorList>
    </citation>
    <scope>NUCLEOTIDE SEQUENCE [LARGE SCALE GENOMIC DNA]</scope>
    <source>
        <strain evidence="1 2">KCTC 52166</strain>
    </source>
</reference>
<keyword evidence="2" id="KW-1185">Reference proteome</keyword>
<dbReference type="InterPro" id="IPR050464">
    <property type="entry name" value="Zeta_carotene_desat/Oxidored"/>
</dbReference>
<dbReference type="PANTHER" id="PTHR42923">
    <property type="entry name" value="PROTOPORPHYRINOGEN OXIDASE"/>
    <property type="match status" value="1"/>
</dbReference>
<dbReference type="EMBL" id="RXOF01000015">
    <property type="protein sequence ID" value="RTQ46491.1"/>
    <property type="molecule type" value="Genomic_DNA"/>
</dbReference>
<dbReference type="PROSITE" id="PS51318">
    <property type="entry name" value="TAT"/>
    <property type="match status" value="1"/>
</dbReference>
<proteinExistence type="predicted"/>
<organism evidence="1 2">
    <name type="scientific">Hymenobacter gummosus</name>
    <dbReference type="NCBI Taxonomy" id="1776032"/>
    <lineage>
        <taxon>Bacteria</taxon>
        <taxon>Pseudomonadati</taxon>
        <taxon>Bacteroidota</taxon>
        <taxon>Cytophagia</taxon>
        <taxon>Cytophagales</taxon>
        <taxon>Hymenobacteraceae</taxon>
        <taxon>Hymenobacter</taxon>
    </lineage>
</organism>
<comment type="caution">
    <text evidence="1">The sequence shown here is derived from an EMBL/GenBank/DDBJ whole genome shotgun (WGS) entry which is preliminary data.</text>
</comment>
<sequence length="565" mass="62003">MTTANKLLLVPPLLGERGLGGEVPRRRFLQQAALGAVGLLLGSSGLPACAPAASRAHIKGSMRGADFSLGHLLRQPGQLPAPTRTEQVGVLIIGGGVAGLSAKRWLYRHGRTDVLLLELEQGLGGNAAGGQNPVSAYPWGAHYLPVPDARNTELLAFLREAGVITGTDETSGLPVYNEYHLCHDPEERLLIHGHWQQGLVPELGVPAADKAQIQRFFRLVEAMKQAQGADGRDAFCIPLDRSSTDEQFRRLDQLSFADYLAAEGYTSLYLRWYLDYCCQDDYGAPAARVSAWAGLHYFAARKGRAHNAEAADVLTWPEGNAFLVQQLQRGVDRGGIRAATLVYELRETAAGVEALAYDAVTRQTTRILARQVLLATPHFVARRLLAGWADAPALQPYHAPWLIANLTVDGLPQGPGQPLCWDNVRYGSRAVGYIDANHQDLGRDVGQPRVITFYWPLTEAEPDAARRQAYQTSYDQWLQRLLAELETTHPGVTRHVQQAELWVWGHGMVAPTPGYLWGPDEARQRAAQPLRNRVFFAHTDLSGVSIFEEAFYQGIRAATEILAAV</sequence>
<gene>
    <name evidence="1" type="ORF">EJV47_21290</name>
</gene>
<dbReference type="SUPFAM" id="SSF51905">
    <property type="entry name" value="FAD/NAD(P)-binding domain"/>
    <property type="match status" value="1"/>
</dbReference>